<evidence type="ECO:0000256" key="3">
    <source>
        <dbReference type="ARBA" id="ARBA00002728"/>
    </source>
</evidence>
<dbReference type="InterPro" id="IPR006318">
    <property type="entry name" value="PTS_EI-like"/>
</dbReference>
<feature type="region of interest" description="Disordered" evidence="22">
    <location>
        <begin position="1"/>
        <end position="39"/>
    </location>
</feature>
<evidence type="ECO:0000256" key="20">
    <source>
        <dbReference type="PIRSR" id="PIRSR000732-3"/>
    </source>
</evidence>
<dbReference type="PANTHER" id="PTHR46244:SF3">
    <property type="entry name" value="PHOSPHOENOLPYRUVATE-PROTEIN PHOSPHOTRANSFERASE"/>
    <property type="match status" value="1"/>
</dbReference>
<dbReference type="SUPFAM" id="SSF47831">
    <property type="entry name" value="Enzyme I of the PEP:sugar phosphotransferase system HPr-binding (sub)domain"/>
    <property type="match status" value="1"/>
</dbReference>
<keyword evidence="9 17" id="KW-0963">Cytoplasm</keyword>
<dbReference type="InterPro" id="IPR023151">
    <property type="entry name" value="PEP_util_CS"/>
</dbReference>
<dbReference type="InterPro" id="IPR036618">
    <property type="entry name" value="PtsI_HPr-bd_sf"/>
</dbReference>
<dbReference type="EC" id="2.7.3.9" evidence="6 17"/>
<keyword evidence="13 17" id="KW-0479">Metal-binding</keyword>
<evidence type="ECO:0000256" key="2">
    <source>
        <dbReference type="ARBA" id="ARBA00001946"/>
    </source>
</evidence>
<feature type="binding site" evidence="20">
    <location>
        <position position="503"/>
    </location>
    <ligand>
        <name>Mg(2+)</name>
        <dbReference type="ChEBI" id="CHEBI:18420"/>
    </ligand>
</feature>
<evidence type="ECO:0000259" key="25">
    <source>
        <dbReference type="Pfam" id="PF05524"/>
    </source>
</evidence>
<dbReference type="InterPro" id="IPR000121">
    <property type="entry name" value="PEP_util_C"/>
</dbReference>
<evidence type="ECO:0000259" key="24">
    <source>
        <dbReference type="Pfam" id="PF02896"/>
    </source>
</evidence>
<dbReference type="SUPFAM" id="SSF51621">
    <property type="entry name" value="Phosphoenolpyruvate/pyruvate domain"/>
    <property type="match status" value="1"/>
</dbReference>
<feature type="domain" description="PEP-utilising enzyme mobile" evidence="23">
    <location>
        <begin position="203"/>
        <end position="271"/>
    </location>
</feature>
<evidence type="ECO:0000256" key="19">
    <source>
        <dbReference type="PIRSR" id="PIRSR000732-2"/>
    </source>
</evidence>
<dbReference type="PIRSF" id="PIRSF000732">
    <property type="entry name" value="PTS_enzyme_I"/>
    <property type="match status" value="1"/>
</dbReference>
<evidence type="ECO:0000256" key="12">
    <source>
        <dbReference type="ARBA" id="ARBA00022683"/>
    </source>
</evidence>
<evidence type="ECO:0000313" key="27">
    <source>
        <dbReference type="Proteomes" id="UP000317835"/>
    </source>
</evidence>
<dbReference type="Gene3D" id="3.50.30.10">
    <property type="entry name" value="Phosphohistidine domain"/>
    <property type="match status" value="1"/>
</dbReference>
<feature type="domain" description="PEP-utilising enzyme C-terminal" evidence="24">
    <location>
        <begin position="298"/>
        <end position="589"/>
    </location>
</feature>
<evidence type="ECO:0000256" key="17">
    <source>
        <dbReference type="PIRNR" id="PIRNR000732"/>
    </source>
</evidence>
<keyword evidence="11 17" id="KW-0808">Transferase</keyword>
<dbReference type="NCBIfam" id="TIGR01417">
    <property type="entry name" value="PTS_I_fam"/>
    <property type="match status" value="1"/>
</dbReference>
<evidence type="ECO:0000256" key="18">
    <source>
        <dbReference type="PIRSR" id="PIRSR000732-1"/>
    </source>
</evidence>
<dbReference type="InterPro" id="IPR040442">
    <property type="entry name" value="Pyrv_kinase-like_dom_sf"/>
</dbReference>
<dbReference type="Pfam" id="PF02896">
    <property type="entry name" value="PEP-utilizers_C"/>
    <property type="match status" value="1"/>
</dbReference>
<sequence length="633" mass="67799">MRADARPAPADPASTTAPDATSTAPWPLRDPAVSSPAPAPRPMKILRGIAVSPGVAIGPVLVLAPRGPRLARRAVPASAVEQERRRLDRALESARLEAEAAERDARSRLGPQYADILAAHVRMIADPTLRREAVTRIDRDRIAAEHAIFDVLDGYARRLERLGTAHLAARAADVRDIQRRILDQLTGQPPSPSPADSLVEPLLLLAEDLSPSEAAALDPSRVLGFATESGGRTSHTAIIAAALEIPAVVGLGRVLDGARDCRSAIIDGDGGMVILDPDEPTLRRYRRHAVERATRFAELSRLSDLPAETADGSRIRLLGNIEFPAEVDACRERGADGIGLFRTEFFYLADDGPPGELEQAEAYAAVIRALPGKPVTIRTLDLGSDKSEPGRALHVEPNPALGLRSLRRSLRDPGPFRLQLRAILRAAAITGGDVRVMFPLVTTLDEFRQARATLRDVAAELLAEGTPARADLPVGAMIEVPAAAIMSDLLAKEVDFFSIGTNDLTQYILAADRTNETVADLYTSADPAVLRLIDTVARAAEAAGIEVTVCGSIAGEPLYTMLLLGMGIQHLSTPPHQLPEVKRVIRAVQMDEARALAREALRRGSAAEVLDLLRQAFRRVLPDDPAEAGAVGP</sequence>
<evidence type="ECO:0000256" key="10">
    <source>
        <dbReference type="ARBA" id="ARBA00022597"/>
    </source>
</evidence>
<organism evidence="26 27">
    <name type="scientific">Tautonia plasticadhaerens</name>
    <dbReference type="NCBI Taxonomy" id="2527974"/>
    <lineage>
        <taxon>Bacteria</taxon>
        <taxon>Pseudomonadati</taxon>
        <taxon>Planctomycetota</taxon>
        <taxon>Planctomycetia</taxon>
        <taxon>Isosphaerales</taxon>
        <taxon>Isosphaeraceae</taxon>
        <taxon>Tautonia</taxon>
    </lineage>
</organism>
<comment type="subcellular location">
    <subcellularLocation>
        <location evidence="4 17">Cytoplasm</location>
    </subcellularLocation>
</comment>
<protein>
    <recommendedName>
        <fullName evidence="7 17">Phosphoenolpyruvate-protein phosphotransferase</fullName>
        <ecNumber evidence="6 17">2.7.3.9</ecNumber>
    </recommendedName>
    <alternativeName>
        <fullName evidence="16 17">Phosphotransferase system, enzyme I</fullName>
    </alternativeName>
</protein>
<evidence type="ECO:0000256" key="14">
    <source>
        <dbReference type="ARBA" id="ARBA00022777"/>
    </source>
</evidence>
<keyword evidence="15 17" id="KW-0460">Magnesium</keyword>
<evidence type="ECO:0000256" key="7">
    <source>
        <dbReference type="ARBA" id="ARBA00016544"/>
    </source>
</evidence>
<evidence type="ECO:0000256" key="8">
    <source>
        <dbReference type="ARBA" id="ARBA00022448"/>
    </source>
</evidence>
<dbReference type="InterPro" id="IPR015813">
    <property type="entry name" value="Pyrv/PenolPyrv_kinase-like_dom"/>
</dbReference>
<comment type="catalytic activity">
    <reaction evidence="1 17">
        <text>L-histidyl-[protein] + phosphoenolpyruvate = N(pros)-phospho-L-histidyl-[protein] + pyruvate</text>
        <dbReference type="Rhea" id="RHEA:23880"/>
        <dbReference type="Rhea" id="RHEA-COMP:9745"/>
        <dbReference type="Rhea" id="RHEA-COMP:9746"/>
        <dbReference type="ChEBI" id="CHEBI:15361"/>
        <dbReference type="ChEBI" id="CHEBI:29979"/>
        <dbReference type="ChEBI" id="CHEBI:58702"/>
        <dbReference type="ChEBI" id="CHEBI:64837"/>
        <dbReference type="EC" id="2.7.3.9"/>
    </reaction>
</comment>
<dbReference type="Pfam" id="PF05524">
    <property type="entry name" value="PEP-utilisers_N"/>
    <property type="match status" value="1"/>
</dbReference>
<dbReference type="GO" id="GO:0008965">
    <property type="term" value="F:phosphoenolpyruvate-protein phosphotransferase activity"/>
    <property type="evidence" value="ECO:0007669"/>
    <property type="project" value="UniProtKB-EC"/>
</dbReference>
<evidence type="ECO:0000256" key="4">
    <source>
        <dbReference type="ARBA" id="ARBA00004496"/>
    </source>
</evidence>
<dbReference type="PRINTS" id="PR01736">
    <property type="entry name" value="PHPHTRNFRASE"/>
</dbReference>
<dbReference type="GO" id="GO:0046872">
    <property type="term" value="F:metal ion binding"/>
    <property type="evidence" value="ECO:0007669"/>
    <property type="project" value="UniProtKB-KW"/>
</dbReference>
<evidence type="ECO:0000256" key="9">
    <source>
        <dbReference type="ARBA" id="ARBA00022490"/>
    </source>
</evidence>
<dbReference type="Gene3D" id="1.10.274.10">
    <property type="entry name" value="PtsI, HPr-binding domain"/>
    <property type="match status" value="1"/>
</dbReference>
<keyword evidence="10 17" id="KW-0762">Sugar transport</keyword>
<accession>A0A518H4S6</accession>
<feature type="binding site" evidence="19">
    <location>
        <position position="513"/>
    </location>
    <ligand>
        <name>phosphoenolpyruvate</name>
        <dbReference type="ChEBI" id="CHEBI:58702"/>
    </ligand>
</feature>
<dbReference type="SUPFAM" id="SSF52009">
    <property type="entry name" value="Phosphohistidine domain"/>
    <property type="match status" value="1"/>
</dbReference>
<gene>
    <name evidence="26" type="primary">ptsI_2</name>
    <name evidence="26" type="ORF">ElP_37350</name>
</gene>
<dbReference type="PROSITE" id="PS00742">
    <property type="entry name" value="PEP_ENZYMES_2"/>
    <property type="match status" value="1"/>
</dbReference>
<dbReference type="EMBL" id="CP036426">
    <property type="protein sequence ID" value="QDV35827.1"/>
    <property type="molecule type" value="Genomic_DNA"/>
</dbReference>
<evidence type="ECO:0000256" key="22">
    <source>
        <dbReference type="SAM" id="MobiDB-lite"/>
    </source>
</evidence>
<dbReference type="GO" id="GO:0009401">
    <property type="term" value="P:phosphoenolpyruvate-dependent sugar phosphotransferase system"/>
    <property type="evidence" value="ECO:0007669"/>
    <property type="project" value="UniProtKB-KW"/>
</dbReference>
<keyword evidence="12 17" id="KW-0598">Phosphotransferase system</keyword>
<dbReference type="InterPro" id="IPR024692">
    <property type="entry name" value="PTS_EI"/>
</dbReference>
<feature type="coiled-coil region" evidence="21">
    <location>
        <begin position="77"/>
        <end position="104"/>
    </location>
</feature>
<dbReference type="InterPro" id="IPR036637">
    <property type="entry name" value="Phosphohistidine_dom_sf"/>
</dbReference>
<feature type="binding site" evidence="19">
    <location>
        <position position="342"/>
    </location>
    <ligand>
        <name>phosphoenolpyruvate</name>
        <dbReference type="ChEBI" id="CHEBI:58702"/>
    </ligand>
</feature>
<dbReference type="InterPro" id="IPR050499">
    <property type="entry name" value="PEP-utilizing_PTS_enzyme"/>
</dbReference>
<keyword evidence="26" id="KW-0670">Pyruvate</keyword>
<dbReference type="KEGG" id="tpla:ElP_37350"/>
<evidence type="ECO:0000256" key="1">
    <source>
        <dbReference type="ARBA" id="ARBA00000683"/>
    </source>
</evidence>
<evidence type="ECO:0000259" key="23">
    <source>
        <dbReference type="Pfam" id="PF00391"/>
    </source>
</evidence>
<dbReference type="Proteomes" id="UP000317835">
    <property type="component" value="Chromosome"/>
</dbReference>
<feature type="binding site" evidence="20">
    <location>
        <position position="479"/>
    </location>
    <ligand>
        <name>Mg(2+)</name>
        <dbReference type="ChEBI" id="CHEBI:18420"/>
    </ligand>
</feature>
<comment type="similarity">
    <text evidence="5 17">Belongs to the PEP-utilizing enzyme family.</text>
</comment>
<evidence type="ECO:0000256" key="11">
    <source>
        <dbReference type="ARBA" id="ARBA00022679"/>
    </source>
</evidence>
<dbReference type="GO" id="GO:0005737">
    <property type="term" value="C:cytoplasm"/>
    <property type="evidence" value="ECO:0007669"/>
    <property type="project" value="UniProtKB-SubCell"/>
</dbReference>
<feature type="binding site" evidence="19">
    <location>
        <begin position="502"/>
        <end position="503"/>
    </location>
    <ligand>
        <name>phosphoenolpyruvate</name>
        <dbReference type="ChEBI" id="CHEBI:58702"/>
    </ligand>
</feature>
<dbReference type="InterPro" id="IPR008279">
    <property type="entry name" value="PEP-util_enz_mobile_dom"/>
</dbReference>
<comment type="function">
    <text evidence="3 17">General (non sugar-specific) component of the phosphoenolpyruvate-dependent sugar phosphotransferase system (sugar PTS). This major carbohydrate active-transport system catalyzes the phosphorylation of incoming sugar substrates concomitantly with their translocation across the cell membrane. Enzyme I transfers the phosphoryl group from phosphoenolpyruvate (PEP) to the phosphoryl carrier protein (HPr).</text>
</comment>
<keyword evidence="14 17" id="KW-0418">Kinase</keyword>
<dbReference type="InterPro" id="IPR008731">
    <property type="entry name" value="PTS_EIN"/>
</dbReference>
<keyword evidence="27" id="KW-1185">Reference proteome</keyword>
<evidence type="ECO:0000313" key="26">
    <source>
        <dbReference type="EMBL" id="QDV35827.1"/>
    </source>
</evidence>
<feature type="compositionally biased region" description="Low complexity" evidence="22">
    <location>
        <begin position="1"/>
        <end position="36"/>
    </location>
</feature>
<feature type="active site" description="Tele-phosphohistidine intermediate" evidence="18">
    <location>
        <position position="235"/>
    </location>
</feature>
<feature type="active site" description="Proton donor" evidence="18">
    <location>
        <position position="550"/>
    </location>
</feature>
<proteinExistence type="inferred from homology"/>
<dbReference type="GO" id="GO:0016301">
    <property type="term" value="F:kinase activity"/>
    <property type="evidence" value="ECO:0007669"/>
    <property type="project" value="UniProtKB-KW"/>
</dbReference>
<dbReference type="OrthoDB" id="9765468at2"/>
<comment type="cofactor">
    <cofactor evidence="2 17 20">
        <name>Mg(2+)</name>
        <dbReference type="ChEBI" id="CHEBI:18420"/>
    </cofactor>
</comment>
<evidence type="ECO:0000256" key="15">
    <source>
        <dbReference type="ARBA" id="ARBA00022842"/>
    </source>
</evidence>
<dbReference type="AlphaFoldDB" id="A0A518H4S6"/>
<evidence type="ECO:0000256" key="5">
    <source>
        <dbReference type="ARBA" id="ARBA00007837"/>
    </source>
</evidence>
<evidence type="ECO:0000256" key="16">
    <source>
        <dbReference type="ARBA" id="ARBA00033235"/>
    </source>
</evidence>
<name>A0A518H4S6_9BACT</name>
<evidence type="ECO:0000256" key="21">
    <source>
        <dbReference type="SAM" id="Coils"/>
    </source>
</evidence>
<dbReference type="Pfam" id="PF00391">
    <property type="entry name" value="PEP-utilizers"/>
    <property type="match status" value="1"/>
</dbReference>
<feature type="binding site" evidence="19">
    <location>
        <position position="378"/>
    </location>
    <ligand>
        <name>phosphoenolpyruvate</name>
        <dbReference type="ChEBI" id="CHEBI:58702"/>
    </ligand>
</feature>
<keyword evidence="21" id="KW-0175">Coiled coil</keyword>
<evidence type="ECO:0000256" key="13">
    <source>
        <dbReference type="ARBA" id="ARBA00022723"/>
    </source>
</evidence>
<evidence type="ECO:0000256" key="6">
    <source>
        <dbReference type="ARBA" id="ARBA00012232"/>
    </source>
</evidence>
<reference evidence="26 27" key="1">
    <citation type="submission" date="2019-02" db="EMBL/GenBank/DDBJ databases">
        <title>Deep-cultivation of Planctomycetes and their phenomic and genomic characterization uncovers novel biology.</title>
        <authorList>
            <person name="Wiegand S."/>
            <person name="Jogler M."/>
            <person name="Boedeker C."/>
            <person name="Pinto D."/>
            <person name="Vollmers J."/>
            <person name="Rivas-Marin E."/>
            <person name="Kohn T."/>
            <person name="Peeters S.H."/>
            <person name="Heuer A."/>
            <person name="Rast P."/>
            <person name="Oberbeckmann S."/>
            <person name="Bunk B."/>
            <person name="Jeske O."/>
            <person name="Meyerdierks A."/>
            <person name="Storesund J.E."/>
            <person name="Kallscheuer N."/>
            <person name="Luecker S."/>
            <person name="Lage O.M."/>
            <person name="Pohl T."/>
            <person name="Merkel B.J."/>
            <person name="Hornburger P."/>
            <person name="Mueller R.-W."/>
            <person name="Bruemmer F."/>
            <person name="Labrenz M."/>
            <person name="Spormann A.M."/>
            <person name="Op den Camp H."/>
            <person name="Overmann J."/>
            <person name="Amann R."/>
            <person name="Jetten M.S.M."/>
            <person name="Mascher T."/>
            <person name="Medema M.H."/>
            <person name="Devos D.P."/>
            <person name="Kaster A.-K."/>
            <person name="Ovreas L."/>
            <person name="Rohde M."/>
            <person name="Galperin M.Y."/>
            <person name="Jogler C."/>
        </authorList>
    </citation>
    <scope>NUCLEOTIDE SEQUENCE [LARGE SCALE GENOMIC DNA]</scope>
    <source>
        <strain evidence="26 27">ElP</strain>
    </source>
</reference>
<dbReference type="Gene3D" id="3.20.20.60">
    <property type="entry name" value="Phosphoenolpyruvate-binding domains"/>
    <property type="match status" value="1"/>
</dbReference>
<feature type="domain" description="Phosphotransferase system enzyme I N-terminal" evidence="25">
    <location>
        <begin position="47"/>
        <end position="170"/>
    </location>
</feature>
<keyword evidence="8 17" id="KW-0813">Transport</keyword>
<dbReference type="PANTHER" id="PTHR46244">
    <property type="entry name" value="PHOSPHOENOLPYRUVATE-PROTEIN PHOSPHOTRANSFERASE"/>
    <property type="match status" value="1"/>
</dbReference>